<evidence type="ECO:0000256" key="2">
    <source>
        <dbReference type="SAM" id="MobiDB-lite"/>
    </source>
</evidence>
<feature type="region of interest" description="Disordered" evidence="2">
    <location>
        <begin position="138"/>
        <end position="180"/>
    </location>
</feature>
<organism evidence="4 5">
    <name type="scientific">Drechslerella dactyloides</name>
    <name type="common">Nematode-trapping fungus</name>
    <name type="synonym">Arthrobotrys dactyloides</name>
    <dbReference type="NCBI Taxonomy" id="74499"/>
    <lineage>
        <taxon>Eukaryota</taxon>
        <taxon>Fungi</taxon>
        <taxon>Dikarya</taxon>
        <taxon>Ascomycota</taxon>
        <taxon>Pezizomycotina</taxon>
        <taxon>Orbiliomycetes</taxon>
        <taxon>Orbiliales</taxon>
        <taxon>Orbiliaceae</taxon>
        <taxon>Drechslerella</taxon>
    </lineage>
</organism>
<dbReference type="PANTHER" id="PTHR47655">
    <property type="entry name" value="QUINIC ACID UTILIZATION ACTIVATOR"/>
    <property type="match status" value="1"/>
</dbReference>
<dbReference type="AlphaFoldDB" id="A0AAD6IXA3"/>
<dbReference type="CDD" id="cd00067">
    <property type="entry name" value="GAL4"/>
    <property type="match status" value="1"/>
</dbReference>
<accession>A0AAD6IXA3</accession>
<dbReference type="PANTHER" id="PTHR47655:SF3">
    <property type="entry name" value="ZN(II)2CYS6 TRANSCRIPTION FACTOR (EUROFUNG)"/>
    <property type="match status" value="1"/>
</dbReference>
<evidence type="ECO:0000259" key="3">
    <source>
        <dbReference type="PROSITE" id="PS50048"/>
    </source>
</evidence>
<sequence>MSSTRQHSPELSSTSRKRVGKACDRCRLKKSKCDGALPCQRCIADDQICVFSERKRSKDKTYPKGYVELLESRNQVLAEALHKVLYCHQHNIDTAALYPRDGKIVLNEVLGQLDTFKGLPSSFKPAKYVDDALEHFEEEHDMSPRERQSSECSSVPSVRTSLDLSTGGSGSPATPDFTFDGRYLTQPSKTSIPYGFDGGLPMSISPSLLMPDFQYSQAALAFDAAFTMSDPLMMDTDWL</sequence>
<feature type="compositionally biased region" description="Polar residues" evidence="2">
    <location>
        <begin position="150"/>
        <end position="159"/>
    </location>
</feature>
<dbReference type="PROSITE" id="PS50048">
    <property type="entry name" value="ZN2_CY6_FUNGAL_2"/>
    <property type="match status" value="1"/>
</dbReference>
<reference evidence="4" key="1">
    <citation type="submission" date="2023-01" db="EMBL/GenBank/DDBJ databases">
        <title>The chitinases involved in constricting ring structure development in the nematode-trapping fungus Drechslerella dactyloides.</title>
        <authorList>
            <person name="Wang R."/>
            <person name="Zhang L."/>
            <person name="Tang P."/>
            <person name="Li S."/>
            <person name="Liang L."/>
        </authorList>
    </citation>
    <scope>NUCLEOTIDE SEQUENCE</scope>
    <source>
        <strain evidence="4">YMF1.00031</strain>
    </source>
</reference>
<dbReference type="Proteomes" id="UP001221413">
    <property type="component" value="Unassembled WGS sequence"/>
</dbReference>
<dbReference type="InterPro" id="IPR036864">
    <property type="entry name" value="Zn2-C6_fun-type_DNA-bd_sf"/>
</dbReference>
<evidence type="ECO:0000313" key="5">
    <source>
        <dbReference type="Proteomes" id="UP001221413"/>
    </source>
</evidence>
<evidence type="ECO:0000313" key="4">
    <source>
        <dbReference type="EMBL" id="KAJ6260403.1"/>
    </source>
</evidence>
<dbReference type="InterPro" id="IPR001138">
    <property type="entry name" value="Zn2Cys6_DnaBD"/>
</dbReference>
<dbReference type="InterPro" id="IPR052783">
    <property type="entry name" value="Metabolic/Drug-Res_Regulator"/>
</dbReference>
<feature type="compositionally biased region" description="Basic and acidic residues" evidence="2">
    <location>
        <begin position="138"/>
        <end position="149"/>
    </location>
</feature>
<dbReference type="EMBL" id="JAQGDS010000005">
    <property type="protein sequence ID" value="KAJ6260403.1"/>
    <property type="molecule type" value="Genomic_DNA"/>
</dbReference>
<dbReference type="GO" id="GO:0000981">
    <property type="term" value="F:DNA-binding transcription factor activity, RNA polymerase II-specific"/>
    <property type="evidence" value="ECO:0007669"/>
    <property type="project" value="InterPro"/>
</dbReference>
<keyword evidence="5" id="KW-1185">Reference proteome</keyword>
<feature type="domain" description="Zn(2)-C6 fungal-type" evidence="3">
    <location>
        <begin position="22"/>
        <end position="51"/>
    </location>
</feature>
<dbReference type="GO" id="GO:0008270">
    <property type="term" value="F:zinc ion binding"/>
    <property type="evidence" value="ECO:0007669"/>
    <property type="project" value="InterPro"/>
</dbReference>
<dbReference type="SUPFAM" id="SSF57701">
    <property type="entry name" value="Zn2/Cys6 DNA-binding domain"/>
    <property type="match status" value="1"/>
</dbReference>
<protein>
    <recommendedName>
        <fullName evidence="3">Zn(2)-C6 fungal-type domain-containing protein</fullName>
    </recommendedName>
</protein>
<evidence type="ECO:0000256" key="1">
    <source>
        <dbReference type="ARBA" id="ARBA00023242"/>
    </source>
</evidence>
<keyword evidence="1" id="KW-0539">Nucleus</keyword>
<dbReference type="Gene3D" id="4.10.240.10">
    <property type="entry name" value="Zn(2)-C6 fungal-type DNA-binding domain"/>
    <property type="match status" value="1"/>
</dbReference>
<dbReference type="SMART" id="SM00066">
    <property type="entry name" value="GAL4"/>
    <property type="match status" value="1"/>
</dbReference>
<proteinExistence type="predicted"/>
<dbReference type="Pfam" id="PF00172">
    <property type="entry name" value="Zn_clus"/>
    <property type="match status" value="1"/>
</dbReference>
<gene>
    <name evidence="4" type="ORF">Dda_4629</name>
</gene>
<comment type="caution">
    <text evidence="4">The sequence shown here is derived from an EMBL/GenBank/DDBJ whole genome shotgun (WGS) entry which is preliminary data.</text>
</comment>
<dbReference type="PROSITE" id="PS00463">
    <property type="entry name" value="ZN2_CY6_FUNGAL_1"/>
    <property type="match status" value="1"/>
</dbReference>
<name>A0AAD6IXA3_DREDA</name>